<dbReference type="PANTHER" id="PTHR24220:SF470">
    <property type="entry name" value="CELL DIVISION ATP-BINDING PROTEIN FTSE"/>
    <property type="match status" value="1"/>
</dbReference>
<proteinExistence type="predicted"/>
<dbReference type="PANTHER" id="PTHR24220">
    <property type="entry name" value="IMPORT ATP-BINDING PROTEIN"/>
    <property type="match status" value="1"/>
</dbReference>
<dbReference type="SUPFAM" id="SSF52540">
    <property type="entry name" value="P-loop containing nucleoside triphosphate hydrolases"/>
    <property type="match status" value="1"/>
</dbReference>
<dbReference type="GO" id="GO:0005524">
    <property type="term" value="F:ATP binding"/>
    <property type="evidence" value="ECO:0007669"/>
    <property type="project" value="UniProtKB-KW"/>
</dbReference>
<keyword evidence="2 4" id="KW-0067">ATP-binding</keyword>
<evidence type="ECO:0000256" key="1">
    <source>
        <dbReference type="ARBA" id="ARBA00022741"/>
    </source>
</evidence>
<protein>
    <submittedName>
        <fullName evidence="4">Cell division transport system ATP-binding protein</fullName>
    </submittedName>
</protein>
<keyword evidence="5" id="KW-1185">Reference proteome</keyword>
<accession>A0A840SMU3</accession>
<dbReference type="InterPro" id="IPR003439">
    <property type="entry name" value="ABC_transporter-like_ATP-bd"/>
</dbReference>
<dbReference type="AlphaFoldDB" id="A0A840SMU3"/>
<dbReference type="InterPro" id="IPR017871">
    <property type="entry name" value="ABC_transporter-like_CS"/>
</dbReference>
<evidence type="ECO:0000259" key="3">
    <source>
        <dbReference type="PROSITE" id="PS50893"/>
    </source>
</evidence>
<dbReference type="GO" id="GO:0051301">
    <property type="term" value="P:cell division"/>
    <property type="evidence" value="ECO:0007669"/>
    <property type="project" value="UniProtKB-KW"/>
</dbReference>
<gene>
    <name evidence="4" type="ORF">HNP73_001107</name>
</gene>
<evidence type="ECO:0000313" key="5">
    <source>
        <dbReference type="Proteomes" id="UP000549457"/>
    </source>
</evidence>
<reference evidence="4 5" key="1">
    <citation type="submission" date="2020-08" db="EMBL/GenBank/DDBJ databases">
        <title>Genomic Encyclopedia of Type Strains, Phase IV (KMG-IV): sequencing the most valuable type-strain genomes for metagenomic binning, comparative biology and taxonomic classification.</title>
        <authorList>
            <person name="Goeker M."/>
        </authorList>
    </citation>
    <scope>NUCLEOTIDE SEQUENCE [LARGE SCALE GENOMIC DNA]</scope>
    <source>
        <strain evidence="4 5">DSM 101730</strain>
    </source>
</reference>
<keyword evidence="1" id="KW-0547">Nucleotide-binding</keyword>
<name>A0A840SMU3_9RHOB</name>
<evidence type="ECO:0000256" key="2">
    <source>
        <dbReference type="ARBA" id="ARBA00022840"/>
    </source>
</evidence>
<organism evidence="4 5">
    <name type="scientific">Amaricoccus macauensis</name>
    <dbReference type="NCBI Taxonomy" id="57001"/>
    <lineage>
        <taxon>Bacteria</taxon>
        <taxon>Pseudomonadati</taxon>
        <taxon>Pseudomonadota</taxon>
        <taxon>Alphaproteobacteria</taxon>
        <taxon>Rhodobacterales</taxon>
        <taxon>Paracoccaceae</taxon>
        <taxon>Amaricoccus</taxon>
    </lineage>
</organism>
<dbReference type="PROSITE" id="PS50893">
    <property type="entry name" value="ABC_TRANSPORTER_2"/>
    <property type="match status" value="1"/>
</dbReference>
<dbReference type="Pfam" id="PF00005">
    <property type="entry name" value="ABC_tran"/>
    <property type="match status" value="1"/>
</dbReference>
<dbReference type="EMBL" id="JACHFM010000001">
    <property type="protein sequence ID" value="MBB5221186.1"/>
    <property type="molecule type" value="Genomic_DNA"/>
</dbReference>
<comment type="caution">
    <text evidence="4">The sequence shown here is derived from an EMBL/GenBank/DDBJ whole genome shotgun (WGS) entry which is preliminary data.</text>
</comment>
<keyword evidence="4" id="KW-0131">Cell cycle</keyword>
<dbReference type="SMART" id="SM00382">
    <property type="entry name" value="AAA"/>
    <property type="match status" value="1"/>
</dbReference>
<sequence length="225" mass="24089">MIEFDEAGFSYGGTSVLRNVSLTLAPGSFHFLIGPSGVGKTTLLRLCYMDLVPTEGAVRFFGTEIAPSDRNAVAALRRAVGVVHQDCQFLDHMSVFENIALPLRVSGIPAAERAGDIEALLEWVDLGDRVDALPPELSGGERQRAALARAVILSPDVIVADEPTGNVDWDMAQRLLALLVELNRMGKTVVIATHDLNLIRAAKGRVAARVLRLANGQVQPAGADL</sequence>
<dbReference type="InterPro" id="IPR027417">
    <property type="entry name" value="P-loop_NTPase"/>
</dbReference>
<feature type="domain" description="ABC transporter" evidence="3">
    <location>
        <begin position="2"/>
        <end position="225"/>
    </location>
</feature>
<keyword evidence="4" id="KW-0132">Cell division</keyword>
<evidence type="ECO:0000313" key="4">
    <source>
        <dbReference type="EMBL" id="MBB5221186.1"/>
    </source>
</evidence>
<dbReference type="GO" id="GO:0022857">
    <property type="term" value="F:transmembrane transporter activity"/>
    <property type="evidence" value="ECO:0007669"/>
    <property type="project" value="TreeGrafter"/>
</dbReference>
<dbReference type="InterPro" id="IPR015854">
    <property type="entry name" value="ABC_transpr_LolD-like"/>
</dbReference>
<dbReference type="GO" id="GO:0005886">
    <property type="term" value="C:plasma membrane"/>
    <property type="evidence" value="ECO:0007669"/>
    <property type="project" value="TreeGrafter"/>
</dbReference>
<dbReference type="Proteomes" id="UP000549457">
    <property type="component" value="Unassembled WGS sequence"/>
</dbReference>
<dbReference type="InterPro" id="IPR003593">
    <property type="entry name" value="AAA+_ATPase"/>
</dbReference>
<dbReference type="PROSITE" id="PS00211">
    <property type="entry name" value="ABC_TRANSPORTER_1"/>
    <property type="match status" value="1"/>
</dbReference>
<dbReference type="RefSeq" id="WP_184147583.1">
    <property type="nucleotide sequence ID" value="NZ_JACHFM010000001.1"/>
</dbReference>
<dbReference type="Gene3D" id="3.40.50.300">
    <property type="entry name" value="P-loop containing nucleotide triphosphate hydrolases"/>
    <property type="match status" value="1"/>
</dbReference>
<dbReference type="GO" id="GO:0016887">
    <property type="term" value="F:ATP hydrolysis activity"/>
    <property type="evidence" value="ECO:0007669"/>
    <property type="project" value="InterPro"/>
</dbReference>